<keyword evidence="1" id="KW-0812">Transmembrane</keyword>
<keyword evidence="1" id="KW-0472">Membrane</keyword>
<dbReference type="AlphaFoldDB" id="A0A7V2WLQ0"/>
<protein>
    <submittedName>
        <fullName evidence="3">Protein disulfide oxidoreductase</fullName>
    </submittedName>
</protein>
<evidence type="ECO:0000313" key="3">
    <source>
        <dbReference type="EMBL" id="HFC04050.1"/>
    </source>
</evidence>
<dbReference type="EMBL" id="DRNO01000282">
    <property type="protein sequence ID" value="HFC04050.1"/>
    <property type="molecule type" value="Genomic_DNA"/>
</dbReference>
<keyword evidence="1" id="KW-1133">Transmembrane helix</keyword>
<evidence type="ECO:0000256" key="1">
    <source>
        <dbReference type="SAM" id="Phobius"/>
    </source>
</evidence>
<organism evidence="3">
    <name type="scientific">Nitratifractor salsuginis</name>
    <dbReference type="NCBI Taxonomy" id="269261"/>
    <lineage>
        <taxon>Bacteria</taxon>
        <taxon>Pseudomonadati</taxon>
        <taxon>Campylobacterota</taxon>
        <taxon>Epsilonproteobacteria</taxon>
        <taxon>Campylobacterales</taxon>
        <taxon>Sulfurovaceae</taxon>
        <taxon>Nitratifractor</taxon>
    </lineage>
</organism>
<dbReference type="Proteomes" id="UP000885722">
    <property type="component" value="Unassembled WGS sequence"/>
</dbReference>
<reference evidence="3" key="1">
    <citation type="journal article" date="2020" name="mSystems">
        <title>Genome- and Community-Level Interaction Insights into Carbon Utilization and Element Cycling Functions of Hydrothermarchaeota in Hydrothermal Sediment.</title>
        <authorList>
            <person name="Zhou Z."/>
            <person name="Liu Y."/>
            <person name="Xu W."/>
            <person name="Pan J."/>
            <person name="Luo Z.H."/>
            <person name="Li M."/>
        </authorList>
    </citation>
    <scope>NUCLEOTIDE SEQUENCE [LARGE SCALE GENOMIC DNA]</scope>
    <source>
        <strain evidence="3">HyVt-513</strain>
    </source>
</reference>
<dbReference type="PANTHER" id="PTHR42852:SF17">
    <property type="entry name" value="THIOREDOXIN-LIKE PROTEIN HI_1115"/>
    <property type="match status" value="1"/>
</dbReference>
<dbReference type="InterPro" id="IPR050553">
    <property type="entry name" value="Thioredoxin_ResA/DsbE_sf"/>
</dbReference>
<dbReference type="InterPro" id="IPR013766">
    <property type="entry name" value="Thioredoxin_domain"/>
</dbReference>
<dbReference type="InterPro" id="IPR000866">
    <property type="entry name" value="AhpC/TSA"/>
</dbReference>
<dbReference type="SUPFAM" id="SSF52833">
    <property type="entry name" value="Thioredoxin-like"/>
    <property type="match status" value="1"/>
</dbReference>
<proteinExistence type="predicted"/>
<accession>A0A7V2WLQ0</accession>
<feature type="domain" description="Thioredoxin" evidence="2">
    <location>
        <begin position="35"/>
        <end position="168"/>
    </location>
</feature>
<dbReference type="PROSITE" id="PS51352">
    <property type="entry name" value="THIOREDOXIN_2"/>
    <property type="match status" value="1"/>
</dbReference>
<feature type="transmembrane region" description="Helical" evidence="1">
    <location>
        <begin position="14"/>
        <end position="31"/>
    </location>
</feature>
<sequence>MKSESTLWRWGKEALLFVLILFVLSTLLNFWRAPKIDETRFPKLSGQTLEGQNIDTLRKEGRPFLLHFWGTWCPVCRQEAGNIEAVARRYPVLTVAVNSGSPEEIRTWMRERRISYPVLNDPYGTLAKRFRITTYPTSLIYDAEGRLKFVETGYTTTAGLLARMKLAE</sequence>
<dbReference type="PANTHER" id="PTHR42852">
    <property type="entry name" value="THIOL:DISULFIDE INTERCHANGE PROTEIN DSBE"/>
    <property type="match status" value="1"/>
</dbReference>
<dbReference type="Gene3D" id="3.40.30.10">
    <property type="entry name" value="Glutaredoxin"/>
    <property type="match status" value="1"/>
</dbReference>
<dbReference type="InterPro" id="IPR036249">
    <property type="entry name" value="Thioredoxin-like_sf"/>
</dbReference>
<evidence type="ECO:0000259" key="2">
    <source>
        <dbReference type="PROSITE" id="PS51352"/>
    </source>
</evidence>
<dbReference type="GO" id="GO:0016209">
    <property type="term" value="F:antioxidant activity"/>
    <property type="evidence" value="ECO:0007669"/>
    <property type="project" value="InterPro"/>
</dbReference>
<dbReference type="CDD" id="cd03011">
    <property type="entry name" value="TlpA_like_ScsD_MtbDsbE"/>
    <property type="match status" value="1"/>
</dbReference>
<dbReference type="Pfam" id="PF00578">
    <property type="entry name" value="AhpC-TSA"/>
    <property type="match status" value="1"/>
</dbReference>
<name>A0A7V2WLQ0_9BACT</name>
<comment type="caution">
    <text evidence="3">The sequence shown here is derived from an EMBL/GenBank/DDBJ whole genome shotgun (WGS) entry which is preliminary data.</text>
</comment>
<dbReference type="GO" id="GO:0016491">
    <property type="term" value="F:oxidoreductase activity"/>
    <property type="evidence" value="ECO:0007669"/>
    <property type="project" value="InterPro"/>
</dbReference>
<gene>
    <name evidence="3" type="ORF">ENJ74_04180</name>
</gene>